<dbReference type="GeneID" id="95594809"/>
<comment type="similarity">
    <text evidence="8">Belongs to the binding-protein-dependent transport system permease family. LivHM subfamily.</text>
</comment>
<evidence type="ECO:0000256" key="2">
    <source>
        <dbReference type="ARBA" id="ARBA00022448"/>
    </source>
</evidence>
<keyword evidence="5" id="KW-0029">Amino-acid transport</keyword>
<comment type="caution">
    <text evidence="10">The sequence shown here is derived from an EMBL/GenBank/DDBJ whole genome shotgun (WGS) entry which is preliminary data.</text>
</comment>
<feature type="transmembrane region" description="Helical" evidence="9">
    <location>
        <begin position="142"/>
        <end position="163"/>
    </location>
</feature>
<gene>
    <name evidence="10" type="ORF">Snoj_24410</name>
</gene>
<evidence type="ECO:0000256" key="3">
    <source>
        <dbReference type="ARBA" id="ARBA00022475"/>
    </source>
</evidence>
<dbReference type="RefSeq" id="WP_189744902.1">
    <property type="nucleotide sequence ID" value="NZ_BMRL01000016.1"/>
</dbReference>
<evidence type="ECO:0000256" key="5">
    <source>
        <dbReference type="ARBA" id="ARBA00022970"/>
    </source>
</evidence>
<feature type="transmembrane region" description="Helical" evidence="9">
    <location>
        <begin position="257"/>
        <end position="280"/>
    </location>
</feature>
<comment type="subcellular location">
    <subcellularLocation>
        <location evidence="1">Cell membrane</location>
        <topology evidence="1">Multi-pass membrane protein</topology>
    </subcellularLocation>
</comment>
<keyword evidence="6 9" id="KW-1133">Transmembrane helix</keyword>
<organism evidence="10 11">
    <name type="scientific">Streptomyces nojiriensis</name>
    <dbReference type="NCBI Taxonomy" id="66374"/>
    <lineage>
        <taxon>Bacteria</taxon>
        <taxon>Bacillati</taxon>
        <taxon>Actinomycetota</taxon>
        <taxon>Actinomycetes</taxon>
        <taxon>Kitasatosporales</taxon>
        <taxon>Streptomycetaceae</taxon>
        <taxon>Streptomyces</taxon>
    </lineage>
</organism>
<keyword evidence="7 9" id="KW-0472">Membrane</keyword>
<keyword evidence="11" id="KW-1185">Reference proteome</keyword>
<keyword evidence="3" id="KW-1003">Cell membrane</keyword>
<evidence type="ECO:0000256" key="9">
    <source>
        <dbReference type="SAM" id="Phobius"/>
    </source>
</evidence>
<keyword evidence="4 9" id="KW-0812">Transmembrane</keyword>
<dbReference type="CDD" id="cd06582">
    <property type="entry name" value="TM_PBP1_LivH_like"/>
    <property type="match status" value="1"/>
</dbReference>
<dbReference type="InterPro" id="IPR052157">
    <property type="entry name" value="BCAA_transport_permease"/>
</dbReference>
<evidence type="ECO:0000313" key="10">
    <source>
        <dbReference type="EMBL" id="GHI68523.1"/>
    </source>
</evidence>
<dbReference type="EMBL" id="BNEC01000003">
    <property type="protein sequence ID" value="GHI68523.1"/>
    <property type="molecule type" value="Genomic_DNA"/>
</dbReference>
<evidence type="ECO:0000313" key="11">
    <source>
        <dbReference type="Proteomes" id="UP000613974"/>
    </source>
</evidence>
<evidence type="ECO:0000256" key="8">
    <source>
        <dbReference type="ARBA" id="ARBA00037998"/>
    </source>
</evidence>
<feature type="transmembrane region" description="Helical" evidence="9">
    <location>
        <begin position="12"/>
        <end position="33"/>
    </location>
</feature>
<feature type="transmembrane region" description="Helical" evidence="9">
    <location>
        <begin position="64"/>
        <end position="87"/>
    </location>
</feature>
<feature type="transmembrane region" description="Helical" evidence="9">
    <location>
        <begin position="99"/>
        <end position="122"/>
    </location>
</feature>
<dbReference type="PANTHER" id="PTHR11795:SF442">
    <property type="entry name" value="ABC TRANSPORTER ATP-BINDING PROTEIN"/>
    <property type="match status" value="1"/>
</dbReference>
<name>A0ABQ3SK65_9ACTN</name>
<feature type="transmembrane region" description="Helical" evidence="9">
    <location>
        <begin position="40"/>
        <end position="58"/>
    </location>
</feature>
<accession>A0ABQ3SK65</accession>
<dbReference type="Pfam" id="PF02653">
    <property type="entry name" value="BPD_transp_2"/>
    <property type="match status" value="1"/>
</dbReference>
<feature type="transmembrane region" description="Helical" evidence="9">
    <location>
        <begin position="225"/>
        <end position="250"/>
    </location>
</feature>
<evidence type="ECO:0000256" key="4">
    <source>
        <dbReference type="ARBA" id="ARBA00022692"/>
    </source>
</evidence>
<dbReference type="PANTHER" id="PTHR11795">
    <property type="entry name" value="BRANCHED-CHAIN AMINO ACID TRANSPORT SYSTEM PERMEASE PROTEIN LIVH"/>
    <property type="match status" value="1"/>
</dbReference>
<dbReference type="Proteomes" id="UP000613974">
    <property type="component" value="Unassembled WGS sequence"/>
</dbReference>
<feature type="transmembrane region" description="Helical" evidence="9">
    <location>
        <begin position="192"/>
        <end position="213"/>
    </location>
</feature>
<sequence>MAGWLDGNLVGFVDGIAFGLLLFTIAVGLSLVFGMMDVLNLAHGTLYLGGAYTAYALSDGTLPGLLLALTAGALVGALGGAALTWLTQPLARRGHLDQAVLTLGITFIVADLLAAAFGGEVLPTDPPAALRGTVDLLGHTYPVYRLVFIAVAACLAVLVHLLFERSSLGALVRATVADRDMVRAQGVDIRKVLYGVFALGAALAAVGGVLGAPTLGPGPGVDESVLVLSLVVVVVGGLGSVRGALVGALLIGQVQTLGVALLPQYAPFLLFGTMLAVLVVRPHGLVASAVRT</sequence>
<proteinExistence type="inferred from homology"/>
<evidence type="ECO:0000256" key="1">
    <source>
        <dbReference type="ARBA" id="ARBA00004651"/>
    </source>
</evidence>
<evidence type="ECO:0000256" key="6">
    <source>
        <dbReference type="ARBA" id="ARBA00022989"/>
    </source>
</evidence>
<dbReference type="InterPro" id="IPR001851">
    <property type="entry name" value="ABC_transp_permease"/>
</dbReference>
<protein>
    <submittedName>
        <fullName evidence="10">Branched-chain amino acid ABC transporter permease</fullName>
    </submittedName>
</protein>
<keyword evidence="2" id="KW-0813">Transport</keyword>
<reference evidence="11" key="1">
    <citation type="submission" date="2023-07" db="EMBL/GenBank/DDBJ databases">
        <title>Whole genome shotgun sequence of Streptomyces nojiriensis NBRC 13794.</title>
        <authorList>
            <person name="Komaki H."/>
            <person name="Tamura T."/>
        </authorList>
    </citation>
    <scope>NUCLEOTIDE SEQUENCE [LARGE SCALE GENOMIC DNA]</scope>
    <source>
        <strain evidence="11">NBRC 13794</strain>
    </source>
</reference>
<evidence type="ECO:0000256" key="7">
    <source>
        <dbReference type="ARBA" id="ARBA00023136"/>
    </source>
</evidence>